<dbReference type="SUPFAM" id="SSF56801">
    <property type="entry name" value="Acetyl-CoA synthetase-like"/>
    <property type="match status" value="1"/>
</dbReference>
<dbReference type="GO" id="GO:0004467">
    <property type="term" value="F:long-chain fatty acid-CoA ligase activity"/>
    <property type="evidence" value="ECO:0007669"/>
    <property type="project" value="TreeGrafter"/>
</dbReference>
<dbReference type="GO" id="GO:0005783">
    <property type="term" value="C:endoplasmic reticulum"/>
    <property type="evidence" value="ECO:0007669"/>
    <property type="project" value="TreeGrafter"/>
</dbReference>
<gene>
    <name evidence="5" type="ORF">METZ01_LOCUS29830</name>
</gene>
<dbReference type="InterPro" id="IPR042099">
    <property type="entry name" value="ANL_N_sf"/>
</dbReference>
<dbReference type="EMBL" id="UINC01001298">
    <property type="protein sequence ID" value="SUZ76976.1"/>
    <property type="molecule type" value="Genomic_DNA"/>
</dbReference>
<dbReference type="Pfam" id="PF23562">
    <property type="entry name" value="AMP-binding_C_3"/>
    <property type="match status" value="1"/>
</dbReference>
<sequence>MSAIDHTSHPAYDQDDLPPGTLAELFLTAVEKHGDRLAYQYFPDEGSHLEGITFDEVYEIVGAAAAGLQALGLGSGDKVAILAENSPEWALADFACLCVGILDVPIYSTLTISQVAYILKNSEVQLVFVSDISQVRKVLEASRQIERDVRVVMFGSTEPPEDGVLVWRDFLEHGRNAAVDSDQAFRAKALEAGPEDVATILYTSGTTGDPKGVMLTHHNISSNVRSITRILPSTTGDTSLVFLPLSHVFQRTGSYFHFSCGVIQTFAHSMFTVAEDLMIVRPNLANSVPRLYEKMYNTIMEARGIKKKVVQWARRVGEAWADEKLAGREPSGAVKFMYAIADFLVFRQIRSAMGGRVRYFVSGGAPLAPEINRFFFSAGIPIYEGYGLTETSPGTNFNTPEHFRIGTVGRPIPGTEIRIGEGGEILVRGPQVMKGYYEMPEATAKAIDADGWFYTGDVGEIDEDGFLRITDRIKDIIVTAGGKNVAPQPIENKLKGDDFIEQAVMLGDRRSYCVVLVVPGFPNLEAWARKSGISALDKKLLLESKPVQEYMEARVQARLDDLAKYEKPKKIGLIAAPFTVEDGTLTPTQKVKRGVVEEKYRDLIDAFYAEANFDQTVFVEV</sequence>
<accession>A0A381QCF0</accession>
<feature type="domain" description="AMP-dependent synthetase/ligase" evidence="4">
    <location>
        <begin position="28"/>
        <end position="437"/>
    </location>
</feature>
<name>A0A381QCF0_9ZZZZ</name>
<dbReference type="Pfam" id="PF00501">
    <property type="entry name" value="AMP-binding"/>
    <property type="match status" value="1"/>
</dbReference>
<dbReference type="AlphaFoldDB" id="A0A381QCF0"/>
<dbReference type="GO" id="GO:0016020">
    <property type="term" value="C:membrane"/>
    <property type="evidence" value="ECO:0007669"/>
    <property type="project" value="TreeGrafter"/>
</dbReference>
<dbReference type="CDD" id="cd05907">
    <property type="entry name" value="VL_LC_FACS_like"/>
    <property type="match status" value="1"/>
</dbReference>
<reference evidence="5" key="1">
    <citation type="submission" date="2018-05" db="EMBL/GenBank/DDBJ databases">
        <authorList>
            <person name="Lanie J.A."/>
            <person name="Ng W.-L."/>
            <person name="Kazmierczak K.M."/>
            <person name="Andrzejewski T.M."/>
            <person name="Davidsen T.M."/>
            <person name="Wayne K.J."/>
            <person name="Tettelin H."/>
            <person name="Glass J.I."/>
            <person name="Rusch D."/>
            <person name="Podicherti R."/>
            <person name="Tsui H.-C.T."/>
            <person name="Winkler M.E."/>
        </authorList>
    </citation>
    <scope>NUCLEOTIDE SEQUENCE</scope>
</reference>
<dbReference type="PANTHER" id="PTHR43272">
    <property type="entry name" value="LONG-CHAIN-FATTY-ACID--COA LIGASE"/>
    <property type="match status" value="1"/>
</dbReference>
<dbReference type="PANTHER" id="PTHR43272:SF32">
    <property type="entry name" value="AMP-DEPENDENT SYNTHETASE_LIGASE DOMAIN-CONTAINING PROTEIN"/>
    <property type="match status" value="1"/>
</dbReference>
<dbReference type="InterPro" id="IPR020845">
    <property type="entry name" value="AMP-binding_CS"/>
</dbReference>
<keyword evidence="2" id="KW-0276">Fatty acid metabolism</keyword>
<keyword evidence="1" id="KW-0436">Ligase</keyword>
<dbReference type="PRINTS" id="PR00154">
    <property type="entry name" value="AMPBINDING"/>
</dbReference>
<organism evidence="5">
    <name type="scientific">marine metagenome</name>
    <dbReference type="NCBI Taxonomy" id="408172"/>
    <lineage>
        <taxon>unclassified sequences</taxon>
        <taxon>metagenomes</taxon>
        <taxon>ecological metagenomes</taxon>
    </lineage>
</organism>
<protein>
    <recommendedName>
        <fullName evidence="4">AMP-dependent synthetase/ligase domain-containing protein</fullName>
    </recommendedName>
</protein>
<evidence type="ECO:0000259" key="4">
    <source>
        <dbReference type="Pfam" id="PF00501"/>
    </source>
</evidence>
<dbReference type="InterPro" id="IPR000873">
    <property type="entry name" value="AMP-dep_synth/lig_dom"/>
</dbReference>
<evidence type="ECO:0000256" key="1">
    <source>
        <dbReference type="ARBA" id="ARBA00022598"/>
    </source>
</evidence>
<evidence type="ECO:0000256" key="2">
    <source>
        <dbReference type="ARBA" id="ARBA00022832"/>
    </source>
</evidence>
<evidence type="ECO:0000256" key="3">
    <source>
        <dbReference type="ARBA" id="ARBA00023098"/>
    </source>
</evidence>
<dbReference type="Gene3D" id="3.40.50.12780">
    <property type="entry name" value="N-terminal domain of ligase-like"/>
    <property type="match status" value="1"/>
</dbReference>
<evidence type="ECO:0000313" key="5">
    <source>
        <dbReference type="EMBL" id="SUZ76976.1"/>
    </source>
</evidence>
<keyword evidence="3" id="KW-0443">Lipid metabolism</keyword>
<proteinExistence type="predicted"/>
<dbReference type="PROSITE" id="PS00455">
    <property type="entry name" value="AMP_BINDING"/>
    <property type="match status" value="1"/>
</dbReference>
<dbReference type="InterPro" id="IPR020459">
    <property type="entry name" value="AMP-binding"/>
</dbReference>